<dbReference type="NCBIfam" id="TIGR01466">
    <property type="entry name" value="cobJ_cbiH"/>
    <property type="match status" value="1"/>
</dbReference>
<gene>
    <name evidence="10" type="ORF">DFR48_101649</name>
</gene>
<evidence type="ECO:0000259" key="7">
    <source>
        <dbReference type="Pfam" id="PF00590"/>
    </source>
</evidence>
<evidence type="ECO:0000256" key="2">
    <source>
        <dbReference type="ARBA" id="ARBA00022573"/>
    </source>
</evidence>
<dbReference type="InterPro" id="IPR035996">
    <property type="entry name" value="4pyrrol_Methylase_sf"/>
</dbReference>
<evidence type="ECO:0000259" key="9">
    <source>
        <dbReference type="Pfam" id="PF11760"/>
    </source>
</evidence>
<evidence type="ECO:0000256" key="4">
    <source>
        <dbReference type="ARBA" id="ARBA00022679"/>
    </source>
</evidence>
<dbReference type="Gene3D" id="3.30.950.10">
    <property type="entry name" value="Methyltransferase, Cobalt-precorrin-4 Transmethylase, Domain 2"/>
    <property type="match status" value="1"/>
</dbReference>
<feature type="domain" description="Tetrapyrrole methylase" evidence="7">
    <location>
        <begin position="416"/>
        <end position="628"/>
    </location>
</feature>
<dbReference type="Gene3D" id="3.40.50.11220">
    <property type="match status" value="1"/>
</dbReference>
<keyword evidence="2" id="KW-0169">Cobalamin biosynthesis</keyword>
<dbReference type="GO" id="GO:0008168">
    <property type="term" value="F:methyltransferase activity"/>
    <property type="evidence" value="ECO:0007669"/>
    <property type="project" value="UniProtKB-KW"/>
</dbReference>
<comment type="pathway">
    <text evidence="1">Cofactor biosynthesis; adenosylcobalamin biosynthesis.</text>
</comment>
<dbReference type="SUPFAM" id="SSF159664">
    <property type="entry name" value="CobE/GbiG C-terminal domain-like"/>
    <property type="match status" value="1"/>
</dbReference>
<dbReference type="InterPro" id="IPR021744">
    <property type="entry name" value="CbiG_N"/>
</dbReference>
<dbReference type="Pfam" id="PF11760">
    <property type="entry name" value="CbiG_N"/>
    <property type="match status" value="1"/>
</dbReference>
<dbReference type="InterPro" id="IPR006363">
    <property type="entry name" value="Cbl_synth_CobJ/CibH_dom"/>
</dbReference>
<dbReference type="UniPathway" id="UPA00148"/>
<evidence type="ECO:0000256" key="1">
    <source>
        <dbReference type="ARBA" id="ARBA00004953"/>
    </source>
</evidence>
<keyword evidence="11" id="KW-1185">Reference proteome</keyword>
<dbReference type="InterPro" id="IPR002750">
    <property type="entry name" value="CobE/GbiG_C"/>
</dbReference>
<protein>
    <submittedName>
        <fullName evidence="10">Precorrin-3B C17-methyltransferase</fullName>
    </submittedName>
</protein>
<dbReference type="InterPro" id="IPR014776">
    <property type="entry name" value="4pyrrole_Mease_sub2"/>
</dbReference>
<comment type="caution">
    <text evidence="10">The sequence shown here is derived from an EMBL/GenBank/DDBJ whole genome shotgun (WGS) entry which is preliminary data.</text>
</comment>
<reference evidence="10 11" key="1">
    <citation type="submission" date="2018-07" db="EMBL/GenBank/DDBJ databases">
        <title>Genomic Encyclopedia of Type Strains, Phase IV (KMG-IV): sequencing the most valuable type-strain genomes for metagenomic binning, comparative biology and taxonomic classification.</title>
        <authorList>
            <person name="Goeker M."/>
        </authorList>
    </citation>
    <scope>NUCLEOTIDE SEQUENCE [LARGE SCALE GENOMIC DNA]</scope>
    <source>
        <strain evidence="10 11">DSM 25528</strain>
    </source>
</reference>
<organism evidence="10 11">
    <name type="scientific">Ciceribacter lividus</name>
    <dbReference type="NCBI Taxonomy" id="1197950"/>
    <lineage>
        <taxon>Bacteria</taxon>
        <taxon>Pseudomonadati</taxon>
        <taxon>Pseudomonadota</taxon>
        <taxon>Alphaproteobacteria</taxon>
        <taxon>Hyphomicrobiales</taxon>
        <taxon>Rhizobiaceae</taxon>
        <taxon>Ciceribacter</taxon>
    </lineage>
</organism>
<dbReference type="Pfam" id="PF00590">
    <property type="entry name" value="TP_methylase"/>
    <property type="match status" value="1"/>
</dbReference>
<dbReference type="SUPFAM" id="SSF159672">
    <property type="entry name" value="CbiG N-terminal domain-like"/>
    <property type="match status" value="1"/>
</dbReference>
<dbReference type="Gene3D" id="3.40.1010.10">
    <property type="entry name" value="Cobalt-precorrin-4 Transmethylase, Domain 1"/>
    <property type="match status" value="1"/>
</dbReference>
<sequence>MSELNKPAVVILSDKVLDLGRRIAPAIGGELHGARARVASADRLFDDVKAHLAGLFAEGRPIVAVMASGAVIRLLAPLLSDKQAEPPVLCVSEDGASVVPLLGGHHGGNDLARTIAGALDAHAAVTTAGDLRFGLALDDPPAGYVLANPANAKAVMAELVAGAKAQIFAEVAGHPPLSLRDISPSRGEIVGAPGADPLSGRAADSDSHSDGTLDAGRMSVSPLEGEMPGRAEGGAAPTLAGWLTASRIPFADDGSVTLTVTDQPKDAGPLELVYHPKTLVLGIGCERHASSDEAIALAEKALADGGLARQSLAAVASIDVKADEAAVHAVAAHFGVPARFFDAATLEAETPRLKNPSDIVFAEVGCHGVAEGAALAAVGPAGELVVEKIKSKGATAAIARAPGIVNPEAVGRARGKLFVVGIGPGADQWRSPEVSAMVSASTDLVGYSLYLDLLGPLADGKARHDFDLGKEEARVVRAMELAGEGRTVALVCSGDAGIYAMATLVFELFDKGGISDGARRIEVQVSPGISALQAAAARIGAPLGHDFCTISLSDLLTPWEHIQQRVRAAGEGDFVIAFYNPVSMKRRTQLAWAREKLLEYRPATTPVILATNLGRPGEHVRTVPLGALNVDDVDMLTVVVVGSSESRTVVTGDGKTWVYTPRGYSGKADTGMAS</sequence>
<feature type="domain" description="CobE/GbiG C-terminal" evidence="8">
    <location>
        <begin position="279"/>
        <end position="399"/>
    </location>
</feature>
<dbReference type="GO" id="GO:0032259">
    <property type="term" value="P:methylation"/>
    <property type="evidence" value="ECO:0007669"/>
    <property type="project" value="UniProtKB-KW"/>
</dbReference>
<dbReference type="PANTHER" id="PTHR47036:SF1">
    <property type="entry name" value="COBALT-FACTOR III C(17)-METHYLTRANSFERASE-RELATED"/>
    <property type="match status" value="1"/>
</dbReference>
<keyword evidence="4 10" id="KW-0808">Transferase</keyword>
<dbReference type="SUPFAM" id="SSF53790">
    <property type="entry name" value="Tetrapyrrole methylase"/>
    <property type="match status" value="1"/>
</dbReference>
<evidence type="ECO:0000256" key="5">
    <source>
        <dbReference type="ARBA" id="ARBA00022691"/>
    </source>
</evidence>
<evidence type="ECO:0000256" key="6">
    <source>
        <dbReference type="SAM" id="MobiDB-lite"/>
    </source>
</evidence>
<dbReference type="Gene3D" id="3.30.420.180">
    <property type="entry name" value="CobE/GbiG C-terminal domain"/>
    <property type="match status" value="1"/>
</dbReference>
<dbReference type="AlphaFoldDB" id="A0A6I7HUH4"/>
<keyword evidence="3 10" id="KW-0489">Methyltransferase</keyword>
<dbReference type="InterPro" id="IPR036518">
    <property type="entry name" value="CobE/GbiG_C_sf"/>
</dbReference>
<evidence type="ECO:0000259" key="8">
    <source>
        <dbReference type="Pfam" id="PF01890"/>
    </source>
</evidence>
<feature type="region of interest" description="Disordered" evidence="6">
    <location>
        <begin position="188"/>
        <end position="229"/>
    </location>
</feature>
<feature type="domain" description="Cobalamin synthesis G N-terminal" evidence="9">
    <location>
        <begin position="51"/>
        <end position="130"/>
    </location>
</feature>
<evidence type="ECO:0000313" key="11">
    <source>
        <dbReference type="Proteomes" id="UP000252582"/>
    </source>
</evidence>
<proteinExistence type="predicted"/>
<dbReference type="Proteomes" id="UP000252582">
    <property type="component" value="Unassembled WGS sequence"/>
</dbReference>
<evidence type="ECO:0000256" key="3">
    <source>
        <dbReference type="ARBA" id="ARBA00022603"/>
    </source>
</evidence>
<dbReference type="PANTHER" id="PTHR47036">
    <property type="entry name" value="COBALT-FACTOR III C(17)-METHYLTRANSFERASE-RELATED"/>
    <property type="match status" value="1"/>
</dbReference>
<evidence type="ECO:0000313" key="10">
    <source>
        <dbReference type="EMBL" id="RCW28632.1"/>
    </source>
</evidence>
<dbReference type="Pfam" id="PF01890">
    <property type="entry name" value="CbiG_C"/>
    <property type="match status" value="1"/>
</dbReference>
<dbReference type="CDD" id="cd11646">
    <property type="entry name" value="Precorrin_3B_C17_MT"/>
    <property type="match status" value="1"/>
</dbReference>
<dbReference type="InterPro" id="IPR000878">
    <property type="entry name" value="4pyrrol_Mease"/>
</dbReference>
<dbReference type="GO" id="GO:0009236">
    <property type="term" value="P:cobalamin biosynthetic process"/>
    <property type="evidence" value="ECO:0007669"/>
    <property type="project" value="UniProtKB-UniPathway"/>
</dbReference>
<accession>A0A6I7HUH4</accession>
<dbReference type="InterPro" id="IPR051810">
    <property type="entry name" value="Precorrin_MeTrfase"/>
</dbReference>
<dbReference type="EMBL" id="QPIX01000001">
    <property type="protein sequence ID" value="RCW28632.1"/>
    <property type="molecule type" value="Genomic_DNA"/>
</dbReference>
<dbReference type="InterPro" id="IPR038029">
    <property type="entry name" value="GbiG_N_sf"/>
</dbReference>
<dbReference type="InterPro" id="IPR014777">
    <property type="entry name" value="4pyrrole_Mease_sub1"/>
</dbReference>
<name>A0A6I7HUH4_9HYPH</name>
<dbReference type="RefSeq" id="WP_114361672.1">
    <property type="nucleotide sequence ID" value="NZ_QPIX01000001.1"/>
</dbReference>
<keyword evidence="5" id="KW-0949">S-adenosyl-L-methionine</keyword>